<dbReference type="EMBL" id="BK015176">
    <property type="protein sequence ID" value="DAD94438.1"/>
    <property type="molecule type" value="Genomic_DNA"/>
</dbReference>
<organism evidence="1">
    <name type="scientific">Siphoviridae sp. cttFh17</name>
    <dbReference type="NCBI Taxonomy" id="2826491"/>
    <lineage>
        <taxon>Viruses</taxon>
        <taxon>Duplodnaviria</taxon>
        <taxon>Heunggongvirae</taxon>
        <taxon>Uroviricota</taxon>
        <taxon>Caudoviricetes</taxon>
    </lineage>
</organism>
<name>A0A8S5NI98_9CAUD</name>
<proteinExistence type="predicted"/>
<reference evidence="1" key="1">
    <citation type="journal article" date="2021" name="Proc. Natl. Acad. Sci. U.S.A.">
        <title>A Catalog of Tens of Thousands of Viruses from Human Metagenomes Reveals Hidden Associations with Chronic Diseases.</title>
        <authorList>
            <person name="Tisza M.J."/>
            <person name="Buck C.B."/>
        </authorList>
    </citation>
    <scope>NUCLEOTIDE SEQUENCE</scope>
    <source>
        <strain evidence="1">CttFh17</strain>
    </source>
</reference>
<protein>
    <submittedName>
        <fullName evidence="1">Uncharacterized protein</fullName>
    </submittedName>
</protein>
<sequence length="171" mass="20080">MLDKELKYYNFQDILKFISLDYEFEKKDPCYPFNRGKENVEFSWGQVIIPKYGIREMVQNKISDINEKLLSEIKMIYSIPFNVKDGGFGSIYKNISLTFRYDKEYKYGDINKSIYEVCFWILDRAISTNDFYIISGDIVQEFMSYCVCCNQWGLGSLVVGSTPTEYFGKGM</sequence>
<accession>A0A8S5NI98</accession>
<evidence type="ECO:0000313" key="1">
    <source>
        <dbReference type="EMBL" id="DAD94438.1"/>
    </source>
</evidence>